<proteinExistence type="predicted"/>
<keyword evidence="1" id="KW-1133">Transmembrane helix</keyword>
<protein>
    <submittedName>
        <fullName evidence="2">Uncharacterized protein</fullName>
    </submittedName>
</protein>
<keyword evidence="1" id="KW-0472">Membrane</keyword>
<evidence type="ECO:0000256" key="1">
    <source>
        <dbReference type="SAM" id="Phobius"/>
    </source>
</evidence>
<keyword evidence="3" id="KW-1185">Reference proteome</keyword>
<keyword evidence="1" id="KW-0812">Transmembrane</keyword>
<sequence>MIQIEVKEMIQLLLFSMIMAVPYFLLLELWDKVRPAKD</sequence>
<dbReference type="Proteomes" id="UP000320421">
    <property type="component" value="Chromosome"/>
</dbReference>
<accession>A0A517PYZ8</accession>
<gene>
    <name evidence="2" type="ORF">HG66A1_64500</name>
</gene>
<reference evidence="2 3" key="1">
    <citation type="submission" date="2019-02" db="EMBL/GenBank/DDBJ databases">
        <title>Deep-cultivation of Planctomycetes and their phenomic and genomic characterization uncovers novel biology.</title>
        <authorList>
            <person name="Wiegand S."/>
            <person name="Jogler M."/>
            <person name="Boedeker C."/>
            <person name="Pinto D."/>
            <person name="Vollmers J."/>
            <person name="Rivas-Marin E."/>
            <person name="Kohn T."/>
            <person name="Peeters S.H."/>
            <person name="Heuer A."/>
            <person name="Rast P."/>
            <person name="Oberbeckmann S."/>
            <person name="Bunk B."/>
            <person name="Jeske O."/>
            <person name="Meyerdierks A."/>
            <person name="Storesund J.E."/>
            <person name="Kallscheuer N."/>
            <person name="Luecker S."/>
            <person name="Lage O.M."/>
            <person name="Pohl T."/>
            <person name="Merkel B.J."/>
            <person name="Hornburger P."/>
            <person name="Mueller R.-W."/>
            <person name="Bruemmer F."/>
            <person name="Labrenz M."/>
            <person name="Spormann A.M."/>
            <person name="Op den Camp H."/>
            <person name="Overmann J."/>
            <person name="Amann R."/>
            <person name="Jetten M.S.M."/>
            <person name="Mascher T."/>
            <person name="Medema M.H."/>
            <person name="Devos D.P."/>
            <person name="Kaster A.-K."/>
            <person name="Ovreas L."/>
            <person name="Rohde M."/>
            <person name="Galperin M.Y."/>
            <person name="Jogler C."/>
        </authorList>
    </citation>
    <scope>NUCLEOTIDE SEQUENCE [LARGE SCALE GENOMIC DNA]</scope>
    <source>
        <strain evidence="2 3">HG66A1</strain>
    </source>
</reference>
<dbReference type="EMBL" id="CP036266">
    <property type="protein sequence ID" value="QDT24615.1"/>
    <property type="molecule type" value="Genomic_DNA"/>
</dbReference>
<feature type="transmembrane region" description="Helical" evidence="1">
    <location>
        <begin position="12"/>
        <end position="30"/>
    </location>
</feature>
<name>A0A517PYZ8_9PLAN</name>
<evidence type="ECO:0000313" key="3">
    <source>
        <dbReference type="Proteomes" id="UP000320421"/>
    </source>
</evidence>
<dbReference type="AlphaFoldDB" id="A0A517PYZ8"/>
<evidence type="ECO:0000313" key="2">
    <source>
        <dbReference type="EMBL" id="QDT24615.1"/>
    </source>
</evidence>
<organism evidence="2 3">
    <name type="scientific">Gimesia chilikensis</name>
    <dbReference type="NCBI Taxonomy" id="2605989"/>
    <lineage>
        <taxon>Bacteria</taxon>
        <taxon>Pseudomonadati</taxon>
        <taxon>Planctomycetota</taxon>
        <taxon>Planctomycetia</taxon>
        <taxon>Planctomycetales</taxon>
        <taxon>Planctomycetaceae</taxon>
        <taxon>Gimesia</taxon>
    </lineage>
</organism>